<accession>A0A834KUA6</accession>
<dbReference type="EMBL" id="JACSEA010000001">
    <property type="protein sequence ID" value="KAF7411404.1"/>
    <property type="molecule type" value="Genomic_DNA"/>
</dbReference>
<name>A0A834KUA6_VESVU</name>
<sequence length="75" mass="8124">MVEMVATPLVESGGAPGGSEITEPSRAEASLNKRHTGVAPQVKKFSRSLLDATTNEGTNERTNKQYCFSKVEKKK</sequence>
<organism evidence="2 3">
    <name type="scientific">Vespula vulgaris</name>
    <name type="common">Yellow jacket</name>
    <name type="synonym">Wasp</name>
    <dbReference type="NCBI Taxonomy" id="7454"/>
    <lineage>
        <taxon>Eukaryota</taxon>
        <taxon>Metazoa</taxon>
        <taxon>Ecdysozoa</taxon>
        <taxon>Arthropoda</taxon>
        <taxon>Hexapoda</taxon>
        <taxon>Insecta</taxon>
        <taxon>Pterygota</taxon>
        <taxon>Neoptera</taxon>
        <taxon>Endopterygota</taxon>
        <taxon>Hymenoptera</taxon>
        <taxon>Apocrita</taxon>
        <taxon>Aculeata</taxon>
        <taxon>Vespoidea</taxon>
        <taxon>Vespidae</taxon>
        <taxon>Vespinae</taxon>
        <taxon>Vespula</taxon>
    </lineage>
</organism>
<evidence type="ECO:0000256" key="1">
    <source>
        <dbReference type="SAM" id="MobiDB-lite"/>
    </source>
</evidence>
<proteinExistence type="predicted"/>
<protein>
    <submittedName>
        <fullName evidence="2">Uncharacterized protein</fullName>
    </submittedName>
</protein>
<reference evidence="2" key="1">
    <citation type="journal article" date="2020" name="G3 (Bethesda)">
        <title>High-Quality Assemblies for Three Invasive Social Wasps from the &lt;i&gt;Vespula&lt;/i&gt; Genus.</title>
        <authorList>
            <person name="Harrop T.W.R."/>
            <person name="Guhlin J."/>
            <person name="McLaughlin G.M."/>
            <person name="Permina E."/>
            <person name="Stockwell P."/>
            <person name="Gilligan J."/>
            <person name="Le Lec M.F."/>
            <person name="Gruber M.A.M."/>
            <person name="Quinn O."/>
            <person name="Lovegrove M."/>
            <person name="Duncan E.J."/>
            <person name="Remnant E.J."/>
            <person name="Van Eeckhoven J."/>
            <person name="Graham B."/>
            <person name="Knapp R.A."/>
            <person name="Langford K.W."/>
            <person name="Kronenberg Z."/>
            <person name="Press M.O."/>
            <person name="Eacker S.M."/>
            <person name="Wilson-Rankin E.E."/>
            <person name="Purcell J."/>
            <person name="Lester P.J."/>
            <person name="Dearden P.K."/>
        </authorList>
    </citation>
    <scope>NUCLEOTIDE SEQUENCE</scope>
    <source>
        <strain evidence="2">Marl-1</strain>
    </source>
</reference>
<gene>
    <name evidence="2" type="ORF">HZH66_000300</name>
</gene>
<dbReference type="AlphaFoldDB" id="A0A834KUA6"/>
<feature type="region of interest" description="Disordered" evidence="1">
    <location>
        <begin position="1"/>
        <end position="42"/>
    </location>
</feature>
<evidence type="ECO:0000313" key="3">
    <source>
        <dbReference type="Proteomes" id="UP000614350"/>
    </source>
</evidence>
<comment type="caution">
    <text evidence="2">The sequence shown here is derived from an EMBL/GenBank/DDBJ whole genome shotgun (WGS) entry which is preliminary data.</text>
</comment>
<keyword evidence="3" id="KW-1185">Reference proteome</keyword>
<evidence type="ECO:0000313" key="2">
    <source>
        <dbReference type="EMBL" id="KAF7411404.1"/>
    </source>
</evidence>
<dbReference type="Proteomes" id="UP000614350">
    <property type="component" value="Unassembled WGS sequence"/>
</dbReference>